<evidence type="ECO:0000313" key="1">
    <source>
        <dbReference type="EMBL" id="JAH28017.1"/>
    </source>
</evidence>
<protein>
    <submittedName>
        <fullName evidence="1">Uncharacterized protein</fullName>
    </submittedName>
</protein>
<accession>A0A0E9RGT7</accession>
<sequence>MQGLAARRTSSPGAF</sequence>
<reference evidence="1" key="1">
    <citation type="submission" date="2014-11" db="EMBL/GenBank/DDBJ databases">
        <authorList>
            <person name="Amaro Gonzalez C."/>
        </authorList>
    </citation>
    <scope>NUCLEOTIDE SEQUENCE</scope>
</reference>
<proteinExistence type="predicted"/>
<reference evidence="1" key="2">
    <citation type="journal article" date="2015" name="Fish Shellfish Immunol.">
        <title>Early steps in the European eel (Anguilla anguilla)-Vibrio vulnificus interaction in the gills: Role of the RtxA13 toxin.</title>
        <authorList>
            <person name="Callol A."/>
            <person name="Pajuelo D."/>
            <person name="Ebbesson L."/>
            <person name="Teles M."/>
            <person name="MacKenzie S."/>
            <person name="Amaro C."/>
        </authorList>
    </citation>
    <scope>NUCLEOTIDE SEQUENCE</scope>
</reference>
<organism evidence="1">
    <name type="scientific">Anguilla anguilla</name>
    <name type="common">European freshwater eel</name>
    <name type="synonym">Muraena anguilla</name>
    <dbReference type="NCBI Taxonomy" id="7936"/>
    <lineage>
        <taxon>Eukaryota</taxon>
        <taxon>Metazoa</taxon>
        <taxon>Chordata</taxon>
        <taxon>Craniata</taxon>
        <taxon>Vertebrata</taxon>
        <taxon>Euteleostomi</taxon>
        <taxon>Actinopterygii</taxon>
        <taxon>Neopterygii</taxon>
        <taxon>Teleostei</taxon>
        <taxon>Anguilliformes</taxon>
        <taxon>Anguillidae</taxon>
        <taxon>Anguilla</taxon>
    </lineage>
</organism>
<dbReference type="EMBL" id="GBXM01080560">
    <property type="protein sequence ID" value="JAH28017.1"/>
    <property type="molecule type" value="Transcribed_RNA"/>
</dbReference>
<name>A0A0E9RGT7_ANGAN</name>